<evidence type="ECO:0000256" key="1">
    <source>
        <dbReference type="SAM" id="MobiDB-lite"/>
    </source>
</evidence>
<feature type="non-terminal residue" evidence="2">
    <location>
        <position position="1"/>
    </location>
</feature>
<proteinExistence type="predicted"/>
<reference evidence="2" key="1">
    <citation type="journal article" date="2015" name="Nature">
        <title>Complex archaea that bridge the gap between prokaryotes and eukaryotes.</title>
        <authorList>
            <person name="Spang A."/>
            <person name="Saw J.H."/>
            <person name="Jorgensen S.L."/>
            <person name="Zaremba-Niedzwiedzka K."/>
            <person name="Martijn J."/>
            <person name="Lind A.E."/>
            <person name="van Eijk R."/>
            <person name="Schleper C."/>
            <person name="Guy L."/>
            <person name="Ettema T.J."/>
        </authorList>
    </citation>
    <scope>NUCLEOTIDE SEQUENCE</scope>
</reference>
<dbReference type="EMBL" id="LAZR01061189">
    <property type="protein sequence ID" value="KKK64082.1"/>
    <property type="molecule type" value="Genomic_DNA"/>
</dbReference>
<dbReference type="AlphaFoldDB" id="A0A0F8X4Q7"/>
<evidence type="ECO:0000313" key="2">
    <source>
        <dbReference type="EMBL" id="KKK64082.1"/>
    </source>
</evidence>
<comment type="caution">
    <text evidence="2">The sequence shown here is derived from an EMBL/GenBank/DDBJ whole genome shotgun (WGS) entry which is preliminary data.</text>
</comment>
<feature type="compositionally biased region" description="Polar residues" evidence="1">
    <location>
        <begin position="1"/>
        <end position="31"/>
    </location>
</feature>
<name>A0A0F8X4Q7_9ZZZZ</name>
<feature type="region of interest" description="Disordered" evidence="1">
    <location>
        <begin position="1"/>
        <end position="48"/>
    </location>
</feature>
<sequence>KDLNKSQSVADADLNKNQSVAGTDLNQSVTEKQAETLADGTDENKTVPYSEMKKAIDARTEAEEKLAKQEQDHATQMAILQANQQPVQSQTQPVPDYDQAKADLGLTNEAYIDEVQRSKIFVRMTELINVRSRQSAANFSNQQFEGSHSDFGSVVGLRNPVTNQVQPTAELLKIITEKPYLAAAASASSQGAYEIVIQQRELDKLQQQNIVQEEHLKQQGIDTKLAPVSGAAAAGGSMAAATGIVTVEQQREMEERVAAGEFNQKG</sequence>
<accession>A0A0F8X4Q7</accession>
<gene>
    <name evidence="2" type="ORF">LCGC14_2987820</name>
</gene>
<organism evidence="2">
    <name type="scientific">marine sediment metagenome</name>
    <dbReference type="NCBI Taxonomy" id="412755"/>
    <lineage>
        <taxon>unclassified sequences</taxon>
        <taxon>metagenomes</taxon>
        <taxon>ecological metagenomes</taxon>
    </lineage>
</organism>
<protein>
    <submittedName>
        <fullName evidence="2">Uncharacterized protein</fullName>
    </submittedName>
</protein>